<dbReference type="Pfam" id="PF00134">
    <property type="entry name" value="Cyclin_N"/>
    <property type="match status" value="1"/>
</dbReference>
<dbReference type="GO" id="GO:0007131">
    <property type="term" value="P:reciprocal meiotic recombination"/>
    <property type="evidence" value="ECO:0007669"/>
    <property type="project" value="TreeGrafter"/>
</dbReference>
<organism evidence="2">
    <name type="scientific">Hydra vulgaris</name>
    <name type="common">Hydra</name>
    <name type="synonym">Hydra attenuata</name>
    <dbReference type="NCBI Taxonomy" id="6087"/>
    <lineage>
        <taxon>Eukaryota</taxon>
        <taxon>Metazoa</taxon>
        <taxon>Cnidaria</taxon>
        <taxon>Hydrozoa</taxon>
        <taxon>Hydroidolina</taxon>
        <taxon>Anthoathecata</taxon>
        <taxon>Aplanulata</taxon>
        <taxon>Hydridae</taxon>
        <taxon>Hydra</taxon>
    </lineage>
</organism>
<feature type="domain" description="Cyclin N-terminal" evidence="1">
    <location>
        <begin position="61"/>
        <end position="178"/>
    </location>
</feature>
<proteinExistence type="evidence at transcript level"/>
<dbReference type="PANTHER" id="PTHR21615">
    <property type="entry name" value="CYCLIN N-TERMINAL DOMAIN-CONTAINING PROTEIN 1"/>
    <property type="match status" value="1"/>
</dbReference>
<dbReference type="OMA" id="CFKETRI"/>
<dbReference type="OrthoDB" id="9983043at2759"/>
<dbReference type="AlphaFoldDB" id="T2M9W3"/>
<evidence type="ECO:0000313" key="2">
    <source>
        <dbReference type="EMBL" id="CDG68732.1"/>
    </source>
</evidence>
<dbReference type="InterPro" id="IPR006671">
    <property type="entry name" value="Cyclin_N"/>
</dbReference>
<sequence length="296" mass="33021">MTSTNTSKASPSETFYSLAELYASTELLEDCLKSLAENAQRFVNEATKDEGKFKTAKAAVLVFNICKKLGMPVEVRYLAVEVFDKFMSKHITQLQEVISSSSSSNKKVDWDSVERRVIDQIPLRAISCVQIASKIVSNYKALSPLKVKNFLTNSDLHFSIECVIRSEMRVLKTLDFRLPFISPLTYVEMLLEVLRRNCPGLPATVIHDVTVKLLDVVYIERDVIYKLLGNATGVEIDTKLANDSFLLATSIIVAAAYIVDSESSDSFIEQMSLITTIKEADIIIFSTVLVKVALDL</sequence>
<dbReference type="Gene3D" id="1.10.472.10">
    <property type="entry name" value="Cyclin-like"/>
    <property type="match status" value="1"/>
</dbReference>
<reference evidence="2" key="1">
    <citation type="journal article" date="2013" name="Genome Biol. Evol.">
        <title>Punctuated emergences of genetic and phenotypic innovations in eumetazoan, bilaterian, euteleostome, and hominidae ancestors.</title>
        <authorList>
            <person name="Wenger Y."/>
            <person name="Galliot B."/>
        </authorList>
    </citation>
    <scope>NUCLEOTIDE SEQUENCE</scope>
    <source>
        <tissue evidence="2">Whole animals</tissue>
    </source>
</reference>
<protein>
    <submittedName>
        <fullName evidence="2">Cyclin N-terminal domain-containing protein 1</fullName>
    </submittedName>
</protein>
<dbReference type="CDD" id="cd20541">
    <property type="entry name" value="CYCLIN_CNTD1"/>
    <property type="match status" value="1"/>
</dbReference>
<evidence type="ECO:0000259" key="1">
    <source>
        <dbReference type="Pfam" id="PF00134"/>
    </source>
</evidence>
<dbReference type="EMBL" id="HAAD01002500">
    <property type="protein sequence ID" value="CDG68732.1"/>
    <property type="molecule type" value="mRNA"/>
</dbReference>
<dbReference type="PANTHER" id="PTHR21615:SF2">
    <property type="entry name" value="CYCLIN N-TERMINAL DOMAIN-CONTAINING PROTEIN 1"/>
    <property type="match status" value="1"/>
</dbReference>
<accession>T2M9W3</accession>
<dbReference type="InterPro" id="IPR036915">
    <property type="entry name" value="Cyclin-like_sf"/>
</dbReference>
<dbReference type="SUPFAM" id="SSF47954">
    <property type="entry name" value="Cyclin-like"/>
    <property type="match status" value="1"/>
</dbReference>
<dbReference type="GO" id="GO:0035861">
    <property type="term" value="C:site of double-strand break"/>
    <property type="evidence" value="ECO:0007669"/>
    <property type="project" value="TreeGrafter"/>
</dbReference>
<name>T2M9W3_HYDVU</name>
<gene>
    <name evidence="2" type="primary">CNTD1</name>
</gene>